<dbReference type="GO" id="GO:0008199">
    <property type="term" value="F:ferric iron binding"/>
    <property type="evidence" value="ECO:0007669"/>
    <property type="project" value="InterPro"/>
</dbReference>
<protein>
    <submittedName>
        <fullName evidence="6">Protocatechuate 3,4-dioxygenase beta subunit</fullName>
    </submittedName>
</protein>
<feature type="region of interest" description="Disordered" evidence="4">
    <location>
        <begin position="1"/>
        <end position="23"/>
    </location>
</feature>
<evidence type="ECO:0000313" key="7">
    <source>
        <dbReference type="Proteomes" id="UP000295043"/>
    </source>
</evidence>
<reference evidence="6 7" key="1">
    <citation type="submission" date="2019-03" db="EMBL/GenBank/DDBJ databases">
        <title>Genomic Encyclopedia of Type Strains, Phase IV (KMG-V): Genome sequencing to study the core and pangenomes of soil and plant-associated prokaryotes.</title>
        <authorList>
            <person name="Whitman W."/>
        </authorList>
    </citation>
    <scope>NUCLEOTIDE SEQUENCE [LARGE SCALE GENOMIC DNA]</scope>
    <source>
        <strain evidence="6 7">23C40</strain>
    </source>
</reference>
<keyword evidence="2 6" id="KW-0223">Dioxygenase</keyword>
<dbReference type="RefSeq" id="WP_132080157.1">
    <property type="nucleotide sequence ID" value="NZ_SLVU01000025.1"/>
</dbReference>
<keyword evidence="3" id="KW-0560">Oxidoreductase</keyword>
<evidence type="ECO:0000256" key="3">
    <source>
        <dbReference type="ARBA" id="ARBA00023002"/>
    </source>
</evidence>
<evidence type="ECO:0000313" key="6">
    <source>
        <dbReference type="EMBL" id="TCN22114.1"/>
    </source>
</evidence>
<accession>A0A4R2B909</accession>
<evidence type="ECO:0000256" key="2">
    <source>
        <dbReference type="ARBA" id="ARBA00022964"/>
    </source>
</evidence>
<dbReference type="EMBL" id="SLVU01000025">
    <property type="protein sequence ID" value="TCN22114.1"/>
    <property type="molecule type" value="Genomic_DNA"/>
</dbReference>
<dbReference type="SUPFAM" id="SSF49482">
    <property type="entry name" value="Aromatic compound dioxygenase"/>
    <property type="match status" value="1"/>
</dbReference>
<dbReference type="InterPro" id="IPR015889">
    <property type="entry name" value="Intradiol_dOase_core"/>
</dbReference>
<feature type="domain" description="Intradiol ring-cleavage dioxygenases" evidence="5">
    <location>
        <begin position="71"/>
        <end position="99"/>
    </location>
</feature>
<gene>
    <name evidence="6" type="ORF">EV184_12538</name>
</gene>
<dbReference type="Pfam" id="PF00775">
    <property type="entry name" value="Dioxygenase_C"/>
    <property type="match status" value="1"/>
</dbReference>
<dbReference type="GO" id="GO:0016702">
    <property type="term" value="F:oxidoreductase activity, acting on single donors with incorporation of molecular oxygen, incorporation of two atoms of oxygen"/>
    <property type="evidence" value="ECO:0007669"/>
    <property type="project" value="InterPro"/>
</dbReference>
<dbReference type="AlphaFoldDB" id="A0A4R2B909"/>
<dbReference type="Gene3D" id="2.60.130.10">
    <property type="entry name" value="Aromatic compound dioxygenase"/>
    <property type="match status" value="1"/>
</dbReference>
<name>A0A4R2B909_9HYPH</name>
<evidence type="ECO:0000256" key="1">
    <source>
        <dbReference type="ARBA" id="ARBA00007825"/>
    </source>
</evidence>
<dbReference type="PANTHER" id="PTHR33711">
    <property type="entry name" value="DIOXYGENASE, PUTATIVE (AFU_ORTHOLOGUE AFUA_2G02910)-RELATED"/>
    <property type="match status" value="1"/>
</dbReference>
<dbReference type="InterPro" id="IPR050770">
    <property type="entry name" value="Intradiol_RC_Dioxygenase"/>
</dbReference>
<organism evidence="6 7">
    <name type="scientific">Sinorhizobium americanum</name>
    <dbReference type="NCBI Taxonomy" id="194963"/>
    <lineage>
        <taxon>Bacteria</taxon>
        <taxon>Pseudomonadati</taxon>
        <taxon>Pseudomonadota</taxon>
        <taxon>Alphaproteobacteria</taxon>
        <taxon>Hyphomicrobiales</taxon>
        <taxon>Rhizobiaceae</taxon>
        <taxon>Sinorhizobium/Ensifer group</taxon>
        <taxon>Sinorhizobium</taxon>
    </lineage>
</organism>
<evidence type="ECO:0000256" key="4">
    <source>
        <dbReference type="SAM" id="MobiDB-lite"/>
    </source>
</evidence>
<dbReference type="PANTHER" id="PTHR33711:SF10">
    <property type="entry name" value="INTRADIOL RING-CLEAVAGE DIOXYGENASES DOMAIN-CONTAINING PROTEIN"/>
    <property type="match status" value="1"/>
</dbReference>
<comment type="similarity">
    <text evidence="1">Belongs to the intradiol ring-cleavage dioxygenase family.</text>
</comment>
<proteinExistence type="inferred from homology"/>
<dbReference type="Proteomes" id="UP000295043">
    <property type="component" value="Unassembled WGS sequence"/>
</dbReference>
<dbReference type="InterPro" id="IPR000627">
    <property type="entry name" value="Intradiol_dOase_C"/>
</dbReference>
<evidence type="ECO:0000259" key="5">
    <source>
        <dbReference type="PROSITE" id="PS00083"/>
    </source>
</evidence>
<dbReference type="PROSITE" id="PS00083">
    <property type="entry name" value="INTRADIOL_DIOXYGENAS"/>
    <property type="match status" value="1"/>
</dbReference>
<comment type="caution">
    <text evidence="6">The sequence shown here is derived from an EMBL/GenBank/DDBJ whole genome shotgun (WGS) entry which is preliminary data.</text>
</comment>
<sequence>MTKLGRQLGIGPTDNTSDQRTPRKRLRLIPAAARESFVPYLPARVLSRQNEWDMTRISPDLTRADGVPIEVTGTVRAESGRPLRNTLLEIWNANHYGRYRHVEDHSGLKLDDRFLGMGRVLTDDDGNYRFWTISPGAYLARPDIGRWRPKHIHLSVSGGSARLVTQMYFPDEPNNATDPMAILMGDAFERNIGKPYDTPGIDVDKGFRFDIVVGGRNATFFE</sequence>